<dbReference type="GO" id="GO:0003700">
    <property type="term" value="F:DNA-binding transcription factor activity"/>
    <property type="evidence" value="ECO:0007669"/>
    <property type="project" value="InterPro"/>
</dbReference>
<accession>A0AAV3PCZ2</accession>
<evidence type="ECO:0000256" key="2">
    <source>
        <dbReference type="ARBA" id="ARBA00023125"/>
    </source>
</evidence>
<keyword evidence="9" id="KW-1185">Reference proteome</keyword>
<dbReference type="PANTHER" id="PTHR32002:SF46">
    <property type="entry name" value="PROTEIN NLP2"/>
    <property type="match status" value="1"/>
</dbReference>
<dbReference type="PANTHER" id="PTHR32002">
    <property type="entry name" value="PROTEIN NLP8"/>
    <property type="match status" value="1"/>
</dbReference>
<feature type="compositionally biased region" description="Polar residues" evidence="5">
    <location>
        <begin position="495"/>
        <end position="508"/>
    </location>
</feature>
<dbReference type="Pfam" id="PF02042">
    <property type="entry name" value="RWP-RK"/>
    <property type="match status" value="1"/>
</dbReference>
<evidence type="ECO:0000256" key="1">
    <source>
        <dbReference type="ARBA" id="ARBA00023015"/>
    </source>
</evidence>
<dbReference type="InterPro" id="IPR053793">
    <property type="entry name" value="PB1-like"/>
</dbReference>
<dbReference type="Pfam" id="PF22922">
    <property type="entry name" value="GAF_NLP"/>
    <property type="match status" value="2"/>
</dbReference>
<dbReference type="InterPro" id="IPR000270">
    <property type="entry name" value="PB1_dom"/>
</dbReference>
<organism evidence="8 9">
    <name type="scientific">Lithospermum erythrorhizon</name>
    <name type="common">Purple gromwell</name>
    <name type="synonym">Lithospermum officinale var. erythrorhizon</name>
    <dbReference type="NCBI Taxonomy" id="34254"/>
    <lineage>
        <taxon>Eukaryota</taxon>
        <taxon>Viridiplantae</taxon>
        <taxon>Streptophyta</taxon>
        <taxon>Embryophyta</taxon>
        <taxon>Tracheophyta</taxon>
        <taxon>Spermatophyta</taxon>
        <taxon>Magnoliopsida</taxon>
        <taxon>eudicotyledons</taxon>
        <taxon>Gunneridae</taxon>
        <taxon>Pentapetalae</taxon>
        <taxon>asterids</taxon>
        <taxon>lamiids</taxon>
        <taxon>Boraginales</taxon>
        <taxon>Boraginaceae</taxon>
        <taxon>Boraginoideae</taxon>
        <taxon>Lithospermeae</taxon>
        <taxon>Lithospermum</taxon>
    </lineage>
</organism>
<dbReference type="CDD" id="cd06407">
    <property type="entry name" value="PB1_NLP"/>
    <property type="match status" value="1"/>
</dbReference>
<keyword evidence="1" id="KW-0805">Transcription regulation</keyword>
<evidence type="ECO:0000256" key="5">
    <source>
        <dbReference type="SAM" id="MobiDB-lite"/>
    </source>
</evidence>
<dbReference type="PROSITE" id="PS51745">
    <property type="entry name" value="PB1"/>
    <property type="match status" value="1"/>
</dbReference>
<evidence type="ECO:0000313" key="9">
    <source>
        <dbReference type="Proteomes" id="UP001454036"/>
    </source>
</evidence>
<feature type="region of interest" description="Disordered" evidence="5">
    <location>
        <begin position="563"/>
        <end position="600"/>
    </location>
</feature>
<feature type="domain" description="RWP-RK" evidence="6">
    <location>
        <begin position="587"/>
        <end position="673"/>
    </location>
</feature>
<dbReference type="SMART" id="SM00666">
    <property type="entry name" value="PB1"/>
    <property type="match status" value="1"/>
</dbReference>
<keyword evidence="2" id="KW-0238">DNA-binding</keyword>
<name>A0AAV3PCZ2_LITER</name>
<dbReference type="Gene3D" id="3.10.20.90">
    <property type="entry name" value="Phosphatidylinositol 3-kinase Catalytic Subunit, Chain A, domain 1"/>
    <property type="match status" value="1"/>
</dbReference>
<evidence type="ECO:0000256" key="3">
    <source>
        <dbReference type="ARBA" id="ARBA00023163"/>
    </source>
</evidence>
<keyword evidence="4" id="KW-0539">Nucleus</keyword>
<keyword evidence="3" id="KW-0804">Transcription</keyword>
<dbReference type="EMBL" id="BAABME010001415">
    <property type="protein sequence ID" value="GAA0149494.1"/>
    <property type="molecule type" value="Genomic_DNA"/>
</dbReference>
<feature type="domain" description="PB1" evidence="7">
    <location>
        <begin position="824"/>
        <end position="907"/>
    </location>
</feature>
<proteinExistence type="predicted"/>
<gene>
    <name evidence="8" type="ORF">LIER_08648</name>
</gene>
<dbReference type="Pfam" id="PF00564">
    <property type="entry name" value="PB1"/>
    <property type="match status" value="1"/>
</dbReference>
<dbReference type="AlphaFoldDB" id="A0AAV3PCZ2"/>
<evidence type="ECO:0000259" key="6">
    <source>
        <dbReference type="PROSITE" id="PS51519"/>
    </source>
</evidence>
<protein>
    <submittedName>
        <fullName evidence="8">Uncharacterized protein</fullName>
    </submittedName>
</protein>
<dbReference type="GO" id="GO:0003677">
    <property type="term" value="F:DNA binding"/>
    <property type="evidence" value="ECO:0007669"/>
    <property type="project" value="UniProtKB-KW"/>
</dbReference>
<dbReference type="SUPFAM" id="SSF54277">
    <property type="entry name" value="CAD &amp; PB1 domains"/>
    <property type="match status" value="1"/>
</dbReference>
<feature type="compositionally biased region" description="Low complexity" evidence="5">
    <location>
        <begin position="579"/>
        <end position="592"/>
    </location>
</feature>
<dbReference type="InterPro" id="IPR034891">
    <property type="entry name" value="PB1_NLP"/>
</dbReference>
<dbReference type="InterPro" id="IPR055081">
    <property type="entry name" value="NLP1-9_GAF"/>
</dbReference>
<dbReference type="PROSITE" id="PS51519">
    <property type="entry name" value="RWP_RK"/>
    <property type="match status" value="1"/>
</dbReference>
<dbReference type="Proteomes" id="UP001454036">
    <property type="component" value="Unassembled WGS sequence"/>
</dbReference>
<sequence length="922" mass="102954">MMDDGAFTRNTLLDVLSDDAMDELISDGFWLEAAYGSNFSQQSGPQVEPSKQNINMERVAEENQSPAYPQVDEVCENEEQTQETILPSSNYTQIECFLVEGIDMNRRLRIGPIATPVVSVKKRLEQAIEYLNEYTRDKDILIQIWVPIVSGGRHVLTTNNQPFSINPNSQSLADYRHVSENYQLAAEENSKELIGLPGRVFLTKLPEWTPDVQFFKREEYPRVTHARQFKIRGSVALPVFQRSGTCLGVVEIVTTARKVNYRPELEDVCKALEAVDLRSSCVSRPPRVEDANTSYQAVLAEIQNVLKCVCGVHKLPLAQTWAPCTQQGKGGCRHSDENYTSCVSTVDNACFVLDPQVQLFHEACFEHHLLKGEGVAGNAFMTNQPCFNPDLKTFCKTEYPLAHHARMFELGAAVAIRLRSDFTGSADFVLEFFLPLDCKDPNDQNHMLNSLSSMVQHICQTLRVVTDQELAEEMKSLVGEKCSSSFGKPDDNKTPEISTSPDDPQLDASSWLTHMMNAQEKGKGISISVDSPEETEDEFRLTSQWNNQGIELNYMATIPEHIQAQQDSSSDNREEGIEELSSISGLSSSGARRAGERRRTKLDKSISLDKLRQYFSGTLKDAAKNIGVSATTLKRICRQYGISRWPSRKVKKVGHSLRKLQLVIDSVQGAKGAIKLSSFYSNFPELCSPNETGSSNNCTMLKKDEDSKKPDICPEGDAFIPLNDATKSPSGSHISGPSFCCSAGSKDSHVLVNTSTARNISSAEQSREVLKKAFSDPQLLLSGQEESKLLLRSQTQKIFTEPSSLEDLPPLPMNRTEVVPETAIVKVKASFGVENIRFTLQPHWGFKYLHRELLRRFCADNVGRIDIKYLDDDSEWILLKCDEDLDECLGIHRSSGTRTIKMSLHRANHPGLESSFGSSCPF</sequence>
<dbReference type="InterPro" id="IPR045012">
    <property type="entry name" value="NLP"/>
</dbReference>
<evidence type="ECO:0000259" key="7">
    <source>
        <dbReference type="PROSITE" id="PS51745"/>
    </source>
</evidence>
<reference evidence="8 9" key="1">
    <citation type="submission" date="2024-01" db="EMBL/GenBank/DDBJ databases">
        <title>The complete chloroplast genome sequence of Lithospermum erythrorhizon: insights into the phylogenetic relationship among Boraginaceae species and the maternal lineages of purple gromwells.</title>
        <authorList>
            <person name="Okada T."/>
            <person name="Watanabe K."/>
        </authorList>
    </citation>
    <scope>NUCLEOTIDE SEQUENCE [LARGE SCALE GENOMIC DNA]</scope>
</reference>
<evidence type="ECO:0000313" key="8">
    <source>
        <dbReference type="EMBL" id="GAA0149494.1"/>
    </source>
</evidence>
<comment type="caution">
    <text evidence="8">The sequence shown here is derived from an EMBL/GenBank/DDBJ whole genome shotgun (WGS) entry which is preliminary data.</text>
</comment>
<feature type="region of interest" description="Disordered" evidence="5">
    <location>
        <begin position="481"/>
        <end position="508"/>
    </location>
</feature>
<dbReference type="InterPro" id="IPR003035">
    <property type="entry name" value="RWP-RK_dom"/>
</dbReference>
<evidence type="ECO:0000256" key="4">
    <source>
        <dbReference type="ARBA" id="ARBA00023242"/>
    </source>
</evidence>